<accession>A0A8S5QL18</accession>
<proteinExistence type="predicted"/>
<evidence type="ECO:0000313" key="1">
    <source>
        <dbReference type="EMBL" id="DAE19776.1"/>
    </source>
</evidence>
<protein>
    <submittedName>
        <fullName evidence="1">Uncharacterized protein</fullName>
    </submittedName>
</protein>
<sequence>MQKVLSKLVWLSLKRQHTTQKEFSKVIQFPILFL</sequence>
<name>A0A8S5QL18_9CAUD</name>
<reference evidence="1" key="1">
    <citation type="journal article" date="2021" name="Proc. Natl. Acad. Sci. U.S.A.">
        <title>A Catalog of Tens of Thousands of Viruses from Human Metagenomes Reveals Hidden Associations with Chronic Diseases.</title>
        <authorList>
            <person name="Tisza M.J."/>
            <person name="Buck C.B."/>
        </authorList>
    </citation>
    <scope>NUCLEOTIDE SEQUENCE</scope>
    <source>
        <strain evidence="1">Cteoh1</strain>
    </source>
</reference>
<organism evidence="1">
    <name type="scientific">Siphoviridae sp. cteoh1</name>
    <dbReference type="NCBI Taxonomy" id="2826407"/>
    <lineage>
        <taxon>Viruses</taxon>
        <taxon>Duplodnaviria</taxon>
        <taxon>Heunggongvirae</taxon>
        <taxon>Uroviricota</taxon>
        <taxon>Caudoviricetes</taxon>
    </lineage>
</organism>
<dbReference type="EMBL" id="BK015686">
    <property type="protein sequence ID" value="DAE19776.1"/>
    <property type="molecule type" value="Genomic_DNA"/>
</dbReference>